<feature type="region of interest" description="Disordered" evidence="1">
    <location>
        <begin position="1"/>
        <end position="98"/>
    </location>
</feature>
<comment type="caution">
    <text evidence="2">The sequence shown here is derived from an EMBL/GenBank/DDBJ whole genome shotgun (WGS) entry which is preliminary data.</text>
</comment>
<evidence type="ECO:0000256" key="1">
    <source>
        <dbReference type="SAM" id="MobiDB-lite"/>
    </source>
</evidence>
<reference evidence="2 3" key="1">
    <citation type="submission" date="2021-11" db="EMBL/GenBank/DDBJ databases">
        <title>Draft genome sequence of Actinomycetospora sp. SF1 isolated from the rhizosphere soil.</title>
        <authorList>
            <person name="Duangmal K."/>
            <person name="Chantavorakit T."/>
        </authorList>
    </citation>
    <scope>NUCLEOTIDE SEQUENCE [LARGE SCALE GENOMIC DNA]</scope>
    <source>
        <strain evidence="2 3">TBRC 5722</strain>
    </source>
</reference>
<organism evidence="2 3">
    <name type="scientific">Actinomycetospora endophytica</name>
    <dbReference type="NCBI Taxonomy" id="2291215"/>
    <lineage>
        <taxon>Bacteria</taxon>
        <taxon>Bacillati</taxon>
        <taxon>Actinomycetota</taxon>
        <taxon>Actinomycetes</taxon>
        <taxon>Pseudonocardiales</taxon>
        <taxon>Pseudonocardiaceae</taxon>
        <taxon>Actinomycetospora</taxon>
    </lineage>
</organism>
<name>A0ABS8PHS5_9PSEU</name>
<keyword evidence="3" id="KW-1185">Reference proteome</keyword>
<protein>
    <submittedName>
        <fullName evidence="2">Uncharacterized protein</fullName>
    </submittedName>
</protein>
<dbReference type="Proteomes" id="UP001199469">
    <property type="component" value="Unassembled WGS sequence"/>
</dbReference>
<dbReference type="RefSeq" id="WP_230739994.1">
    <property type="nucleotide sequence ID" value="NZ_JAJNDB010000009.1"/>
</dbReference>
<sequence length="98" mass="10396">MRVGPDGGRAVRPAEVGDEDVRDGGELGGVGPGDPEDPGTFVGQCLGRRQPDHPPPGAGDHRRAPVQPQLHPDPAVRHVPPHPMMGRVRPGNDQFRPV</sequence>
<dbReference type="EMBL" id="JAJNDB010000009">
    <property type="protein sequence ID" value="MCD2197719.1"/>
    <property type="molecule type" value="Genomic_DNA"/>
</dbReference>
<proteinExistence type="predicted"/>
<evidence type="ECO:0000313" key="2">
    <source>
        <dbReference type="EMBL" id="MCD2197719.1"/>
    </source>
</evidence>
<gene>
    <name evidence="2" type="ORF">LQ327_30550</name>
</gene>
<evidence type="ECO:0000313" key="3">
    <source>
        <dbReference type="Proteomes" id="UP001199469"/>
    </source>
</evidence>
<accession>A0ABS8PHS5</accession>